<dbReference type="InterPro" id="IPR007263">
    <property type="entry name" value="DCC1-like"/>
</dbReference>
<name>A0AAN8V4R8_9MAGN</name>
<dbReference type="PANTHER" id="PTHR34290">
    <property type="entry name" value="SI:CH73-390P7.2"/>
    <property type="match status" value="1"/>
</dbReference>
<organism evidence="1 2">
    <name type="scientific">Dillenia turbinata</name>
    <dbReference type="NCBI Taxonomy" id="194707"/>
    <lineage>
        <taxon>Eukaryota</taxon>
        <taxon>Viridiplantae</taxon>
        <taxon>Streptophyta</taxon>
        <taxon>Embryophyta</taxon>
        <taxon>Tracheophyta</taxon>
        <taxon>Spermatophyta</taxon>
        <taxon>Magnoliopsida</taxon>
        <taxon>eudicotyledons</taxon>
        <taxon>Gunneridae</taxon>
        <taxon>Pentapetalae</taxon>
        <taxon>Dilleniales</taxon>
        <taxon>Dilleniaceae</taxon>
        <taxon>Dillenia</taxon>
    </lineage>
</organism>
<dbReference type="PANTHER" id="PTHR34290:SF2">
    <property type="entry name" value="OS04G0668800 PROTEIN"/>
    <property type="match status" value="1"/>
</dbReference>
<dbReference type="Proteomes" id="UP001370490">
    <property type="component" value="Unassembled WGS sequence"/>
</dbReference>
<dbReference type="InterPro" id="IPR036249">
    <property type="entry name" value="Thioredoxin-like_sf"/>
</dbReference>
<proteinExistence type="predicted"/>
<accession>A0AAN8V4R8</accession>
<gene>
    <name evidence="1" type="ORF">RJ641_009215</name>
</gene>
<sequence length="245" mass="27557">MALRAAATVAATICFAKQKSSISLLSPHPILPFLKSKSLSPTQIGYKYHFRAIQSETAEPITPSKEDEEKSQPPSWKIKMLYDGDCPLCMREVNMLKERNKQYGAIKFVDISADDYSPEENQGLHYKTVMGTIHAILSDGTVVTNVEVYLGSLYKKNANPATEISPTNRLTHMLIALAFRRLYEEVGLGWVYAFTKYEPLATIADAVYGVWAKYRLKITGRPPLEEVLEARKKNELCNDTKACKM</sequence>
<dbReference type="EMBL" id="JBAMMX010000016">
    <property type="protein sequence ID" value="KAK6924889.1"/>
    <property type="molecule type" value="Genomic_DNA"/>
</dbReference>
<keyword evidence="2" id="KW-1185">Reference proteome</keyword>
<dbReference type="GO" id="GO:0015035">
    <property type="term" value="F:protein-disulfide reductase activity"/>
    <property type="evidence" value="ECO:0007669"/>
    <property type="project" value="InterPro"/>
</dbReference>
<dbReference type="Pfam" id="PF04134">
    <property type="entry name" value="DCC1-like"/>
    <property type="match status" value="1"/>
</dbReference>
<evidence type="ECO:0000313" key="1">
    <source>
        <dbReference type="EMBL" id="KAK6924889.1"/>
    </source>
</evidence>
<protein>
    <submittedName>
        <fullName evidence="1">DCC1-like thiol-disulfide oxidoreductase family</fullName>
    </submittedName>
</protein>
<dbReference type="CDD" id="cd01659">
    <property type="entry name" value="TRX_superfamily"/>
    <property type="match status" value="1"/>
</dbReference>
<comment type="caution">
    <text evidence="1">The sequence shown here is derived from an EMBL/GenBank/DDBJ whole genome shotgun (WGS) entry which is preliminary data.</text>
</comment>
<dbReference type="InterPro" id="IPR044691">
    <property type="entry name" value="DCC1_Trx"/>
</dbReference>
<dbReference type="AlphaFoldDB" id="A0AAN8V4R8"/>
<dbReference type="SUPFAM" id="SSF52833">
    <property type="entry name" value="Thioredoxin-like"/>
    <property type="match status" value="1"/>
</dbReference>
<evidence type="ECO:0000313" key="2">
    <source>
        <dbReference type="Proteomes" id="UP001370490"/>
    </source>
</evidence>
<reference evidence="1 2" key="1">
    <citation type="submission" date="2023-12" db="EMBL/GenBank/DDBJ databases">
        <title>A high-quality genome assembly for Dillenia turbinata (Dilleniales).</title>
        <authorList>
            <person name="Chanderbali A."/>
        </authorList>
    </citation>
    <scope>NUCLEOTIDE SEQUENCE [LARGE SCALE GENOMIC DNA]</scope>
    <source>
        <strain evidence="1">LSX21</strain>
        <tissue evidence="1">Leaf</tissue>
    </source>
</reference>